<keyword evidence="1" id="KW-0812">Transmembrane</keyword>
<keyword evidence="4" id="KW-1185">Reference proteome</keyword>
<feature type="transmembrane region" description="Helical" evidence="1">
    <location>
        <begin position="20"/>
        <end position="46"/>
    </location>
</feature>
<evidence type="ECO:0000313" key="2">
    <source>
        <dbReference type="EMBL" id="KHG13742.1"/>
    </source>
</evidence>
<keyword evidence="1" id="KW-0472">Membrane</keyword>
<reference evidence="4" key="2">
    <citation type="submission" date="2014-09" db="EMBL/GenBank/DDBJ databases">
        <authorList>
            <person name="Mudge J."/>
            <person name="Ramaraj T."/>
            <person name="Lindquist I.E."/>
            <person name="Bharti A.K."/>
            <person name="Sundararajan A."/>
            <person name="Cameron C.T."/>
            <person name="Woodward J.E."/>
            <person name="May G.D."/>
            <person name="Brubaker C."/>
            <person name="Broadhvest J."/>
            <person name="Wilkins T.A."/>
        </authorList>
    </citation>
    <scope>NUCLEOTIDE SEQUENCE</scope>
    <source>
        <strain evidence="4">cv. AKA8401</strain>
    </source>
</reference>
<dbReference type="AlphaFoldDB" id="A0A0B0NR59"/>
<dbReference type="EMBL" id="KN400186">
    <property type="protein sequence ID" value="KHG13742.1"/>
    <property type="molecule type" value="Genomic_DNA"/>
</dbReference>
<evidence type="ECO:0000313" key="3">
    <source>
        <dbReference type="EMBL" id="KHG14274.1"/>
    </source>
</evidence>
<evidence type="ECO:0000256" key="1">
    <source>
        <dbReference type="SAM" id="Phobius"/>
    </source>
</evidence>
<dbReference type="Proteomes" id="UP000032142">
    <property type="component" value="Unassembled WGS sequence"/>
</dbReference>
<sequence length="47" mass="5518">MSELDSQYQTNFLGIVNFRILSMACIGTWSFCHMSYLCSQMCWLIMI</sequence>
<evidence type="ECO:0000313" key="4">
    <source>
        <dbReference type="Proteomes" id="UP000032142"/>
    </source>
</evidence>
<organism evidence="3 4">
    <name type="scientific">Gossypium arboreum</name>
    <name type="common">Tree cotton</name>
    <name type="synonym">Gossypium nanking</name>
    <dbReference type="NCBI Taxonomy" id="29729"/>
    <lineage>
        <taxon>Eukaryota</taxon>
        <taxon>Viridiplantae</taxon>
        <taxon>Streptophyta</taxon>
        <taxon>Embryophyta</taxon>
        <taxon>Tracheophyta</taxon>
        <taxon>Spermatophyta</taxon>
        <taxon>Magnoliopsida</taxon>
        <taxon>eudicotyledons</taxon>
        <taxon>Gunneridae</taxon>
        <taxon>Pentapetalae</taxon>
        <taxon>rosids</taxon>
        <taxon>malvids</taxon>
        <taxon>Malvales</taxon>
        <taxon>Malvaceae</taxon>
        <taxon>Malvoideae</taxon>
        <taxon>Gossypium</taxon>
    </lineage>
</organism>
<accession>A0A0B0NR59</accession>
<dbReference type="EMBL" id="KN401207">
    <property type="protein sequence ID" value="KHG14274.1"/>
    <property type="molecule type" value="Genomic_DNA"/>
</dbReference>
<protein>
    <submittedName>
        <fullName evidence="3">Uncharacterized protein</fullName>
    </submittedName>
</protein>
<proteinExistence type="predicted"/>
<keyword evidence="1" id="KW-1133">Transmembrane helix</keyword>
<gene>
    <name evidence="3" type="ORF">F383_09525</name>
    <name evidence="2" type="ORF">F383_16847</name>
</gene>
<name>A0A0B0NR59_GOSAR</name>
<reference evidence="3" key="1">
    <citation type="submission" date="2014-09" db="EMBL/GenBank/DDBJ databases">
        <title>G. arboreum L. cv. AKA8401 A2 genome assembly version 1.0.</title>
        <authorList>
            <person name="Mudge J."/>
            <person name="Ramaraj T."/>
            <person name="Lindquist I.E."/>
            <person name="Bharti A.K."/>
            <person name="Sundararajan A."/>
            <person name="Cameron C.T."/>
            <person name="Woodward J.E."/>
            <person name="May G.D."/>
            <person name="Brubaker C."/>
            <person name="Broadhvest J."/>
            <person name="Wilkins T.A."/>
        </authorList>
    </citation>
    <scope>NUCLEOTIDE SEQUENCE</scope>
</reference>